<accession>A0A4Y2WEM7</accession>
<keyword evidence="1" id="KW-0812">Transmembrane</keyword>
<keyword evidence="1" id="KW-1133">Transmembrane helix</keyword>
<feature type="transmembrane region" description="Helical" evidence="1">
    <location>
        <begin position="6"/>
        <end position="25"/>
    </location>
</feature>
<proteinExistence type="predicted"/>
<organism evidence="2 3">
    <name type="scientific">Araneus ventricosus</name>
    <name type="common">Orbweaver spider</name>
    <name type="synonym">Epeira ventricosa</name>
    <dbReference type="NCBI Taxonomy" id="182803"/>
    <lineage>
        <taxon>Eukaryota</taxon>
        <taxon>Metazoa</taxon>
        <taxon>Ecdysozoa</taxon>
        <taxon>Arthropoda</taxon>
        <taxon>Chelicerata</taxon>
        <taxon>Arachnida</taxon>
        <taxon>Araneae</taxon>
        <taxon>Araneomorphae</taxon>
        <taxon>Entelegynae</taxon>
        <taxon>Araneoidea</taxon>
        <taxon>Araneidae</taxon>
        <taxon>Araneus</taxon>
    </lineage>
</organism>
<keyword evidence="1" id="KW-0472">Membrane</keyword>
<comment type="caution">
    <text evidence="2">The sequence shown here is derived from an EMBL/GenBank/DDBJ whole genome shotgun (WGS) entry which is preliminary data.</text>
</comment>
<gene>
    <name evidence="2" type="ORF">AVEN_4404_1</name>
</gene>
<evidence type="ECO:0000313" key="3">
    <source>
        <dbReference type="Proteomes" id="UP000499080"/>
    </source>
</evidence>
<name>A0A4Y2WEM7_ARAVE</name>
<reference evidence="2 3" key="1">
    <citation type="journal article" date="2019" name="Sci. Rep.">
        <title>Orb-weaving spider Araneus ventricosus genome elucidates the spidroin gene catalogue.</title>
        <authorList>
            <person name="Kono N."/>
            <person name="Nakamura H."/>
            <person name="Ohtoshi R."/>
            <person name="Moran D.A.P."/>
            <person name="Shinohara A."/>
            <person name="Yoshida Y."/>
            <person name="Fujiwara M."/>
            <person name="Mori M."/>
            <person name="Tomita M."/>
            <person name="Arakawa K."/>
        </authorList>
    </citation>
    <scope>NUCLEOTIDE SEQUENCE [LARGE SCALE GENOMIC DNA]</scope>
</reference>
<dbReference type="EMBL" id="BGPR01059660">
    <property type="protein sequence ID" value="GBO35659.1"/>
    <property type="molecule type" value="Genomic_DNA"/>
</dbReference>
<dbReference type="AlphaFoldDB" id="A0A4Y2WEM7"/>
<protein>
    <submittedName>
        <fullName evidence="2">Uncharacterized protein</fullName>
    </submittedName>
</protein>
<keyword evidence="3" id="KW-1185">Reference proteome</keyword>
<sequence>MLVVGIQMLVVGIQTLVVGIQVLVFGNQRLVVGIQTLMFYGCYLQYRETCMTLLWLIPICSERRRIPFVRLLAIAASTCVDVPSSVADFDLPDLLTSEKEPALWNFMISFATVSWFICVLHVALKVRVT</sequence>
<evidence type="ECO:0000256" key="1">
    <source>
        <dbReference type="SAM" id="Phobius"/>
    </source>
</evidence>
<feature type="transmembrane region" description="Helical" evidence="1">
    <location>
        <begin position="102"/>
        <end position="124"/>
    </location>
</feature>
<evidence type="ECO:0000313" key="2">
    <source>
        <dbReference type="EMBL" id="GBO35659.1"/>
    </source>
</evidence>
<dbReference type="Proteomes" id="UP000499080">
    <property type="component" value="Unassembled WGS sequence"/>
</dbReference>